<dbReference type="PANTHER" id="PTHR30582:SF2">
    <property type="entry name" value="L,D-TRANSPEPTIDASE YCIB-RELATED"/>
    <property type="match status" value="1"/>
</dbReference>
<evidence type="ECO:0000256" key="4">
    <source>
        <dbReference type="ARBA" id="ARBA00022984"/>
    </source>
</evidence>
<dbReference type="Pfam" id="PF03734">
    <property type="entry name" value="YkuD"/>
    <property type="match status" value="1"/>
</dbReference>
<evidence type="ECO:0000256" key="5">
    <source>
        <dbReference type="ARBA" id="ARBA00023316"/>
    </source>
</evidence>
<dbReference type="EMBL" id="CADCTK010000929">
    <property type="protein sequence ID" value="CAA9289508.1"/>
    <property type="molecule type" value="Genomic_DNA"/>
</dbReference>
<dbReference type="InterPro" id="IPR005490">
    <property type="entry name" value="LD_TPept_cat_dom"/>
</dbReference>
<feature type="active site" description="Nucleophile" evidence="6">
    <location>
        <position position="391"/>
    </location>
</feature>
<protein>
    <recommendedName>
        <fullName evidence="8">L,D-TPase catalytic domain-containing protein</fullName>
    </recommendedName>
</protein>
<feature type="compositionally biased region" description="Low complexity" evidence="7">
    <location>
        <begin position="252"/>
        <end position="261"/>
    </location>
</feature>
<dbReference type="InterPro" id="IPR050979">
    <property type="entry name" value="LD-transpeptidase"/>
</dbReference>
<keyword evidence="2" id="KW-0808">Transferase</keyword>
<feature type="active site" description="Proton donor/acceptor" evidence="6">
    <location>
        <position position="373"/>
    </location>
</feature>
<organism evidence="9">
    <name type="scientific">uncultured Chloroflexia bacterium</name>
    <dbReference type="NCBI Taxonomy" id="1672391"/>
    <lineage>
        <taxon>Bacteria</taxon>
        <taxon>Bacillati</taxon>
        <taxon>Chloroflexota</taxon>
        <taxon>Chloroflexia</taxon>
        <taxon>environmental samples</taxon>
    </lineage>
</organism>
<proteinExistence type="predicted"/>
<dbReference type="Gene3D" id="2.40.440.10">
    <property type="entry name" value="L,D-transpeptidase catalytic domain-like"/>
    <property type="match status" value="1"/>
</dbReference>
<sequence length="416" mass="44992">MRVNRAGWCIVAAIVLAIILPQRGLAQDGERFFEETGQTLDNQHGFLQFWESHHGAILFGPPLTGIVLEANVPVQYFERGRLEHRDGSVTTGMLGRERTRWREFPPASARARAAGQKFFPATGHSIQGVFLRFWNEHNGADVLGPPLSEPLWETVGSASVQVQYFERARLEHHPRRAETVLVSALGREIALAKGLILPDQQVAVAIVEEATPDAMAPAFGELAPPTPTPIPPTPTPVAPTPTAPPPTPTSKPAPKATAAPAAPKPAPAAQEQLATPTPAPKPTAAPIVAGGGGMGKEIYVDLSKQWLVATENGQVVYKAPVATGKDGFNTPTGTYEVYSKRKLQTMRGEVKGEKWVVPNVPDIMYINGSVALHGTYWHNKFGTGVRMSHGCINLSLADAQWMYSWAPMGTRVVVHY</sequence>
<keyword evidence="4 6" id="KW-0573">Peptidoglycan synthesis</keyword>
<reference evidence="9" key="1">
    <citation type="submission" date="2020-02" db="EMBL/GenBank/DDBJ databases">
        <authorList>
            <person name="Meier V. D."/>
        </authorList>
    </citation>
    <scope>NUCLEOTIDE SEQUENCE</scope>
    <source>
        <strain evidence="9">AVDCRST_MAG26</strain>
    </source>
</reference>
<feature type="region of interest" description="Disordered" evidence="7">
    <location>
        <begin position="217"/>
        <end position="288"/>
    </location>
</feature>
<evidence type="ECO:0000256" key="7">
    <source>
        <dbReference type="SAM" id="MobiDB-lite"/>
    </source>
</evidence>
<dbReference type="CDD" id="cd16913">
    <property type="entry name" value="YkuD_like"/>
    <property type="match status" value="1"/>
</dbReference>
<keyword evidence="5 6" id="KW-0961">Cell wall biogenesis/degradation</keyword>
<dbReference type="GO" id="GO:0005576">
    <property type="term" value="C:extracellular region"/>
    <property type="evidence" value="ECO:0007669"/>
    <property type="project" value="TreeGrafter"/>
</dbReference>
<evidence type="ECO:0000256" key="3">
    <source>
        <dbReference type="ARBA" id="ARBA00022960"/>
    </source>
</evidence>
<evidence type="ECO:0000256" key="2">
    <source>
        <dbReference type="ARBA" id="ARBA00022679"/>
    </source>
</evidence>
<dbReference type="InterPro" id="IPR038063">
    <property type="entry name" value="Transpep_catalytic_dom"/>
</dbReference>
<feature type="domain" description="L,D-TPase catalytic" evidence="8">
    <location>
        <begin position="296"/>
        <end position="415"/>
    </location>
</feature>
<dbReference type="GO" id="GO:0071555">
    <property type="term" value="P:cell wall organization"/>
    <property type="evidence" value="ECO:0007669"/>
    <property type="project" value="UniProtKB-UniRule"/>
</dbReference>
<keyword evidence="3 6" id="KW-0133">Cell shape</keyword>
<dbReference type="GO" id="GO:0071972">
    <property type="term" value="F:peptidoglycan L,D-transpeptidase activity"/>
    <property type="evidence" value="ECO:0007669"/>
    <property type="project" value="TreeGrafter"/>
</dbReference>
<dbReference type="SUPFAM" id="SSF141523">
    <property type="entry name" value="L,D-transpeptidase catalytic domain-like"/>
    <property type="match status" value="1"/>
</dbReference>
<dbReference type="UniPathway" id="UPA00219"/>
<evidence type="ECO:0000313" key="9">
    <source>
        <dbReference type="EMBL" id="CAA9289508.1"/>
    </source>
</evidence>
<evidence type="ECO:0000259" key="8">
    <source>
        <dbReference type="PROSITE" id="PS52029"/>
    </source>
</evidence>
<dbReference type="GO" id="GO:0016740">
    <property type="term" value="F:transferase activity"/>
    <property type="evidence" value="ECO:0007669"/>
    <property type="project" value="UniProtKB-KW"/>
</dbReference>
<evidence type="ECO:0000256" key="6">
    <source>
        <dbReference type="PROSITE-ProRule" id="PRU01373"/>
    </source>
</evidence>
<name>A0A6J4JWL7_9CHLR</name>
<comment type="pathway">
    <text evidence="1 6">Cell wall biogenesis; peptidoglycan biosynthesis.</text>
</comment>
<dbReference type="AlphaFoldDB" id="A0A6J4JWL7"/>
<gene>
    <name evidence="9" type="ORF">AVDCRST_MAG26-3987</name>
</gene>
<dbReference type="GO" id="GO:0018104">
    <property type="term" value="P:peptidoglycan-protein cross-linking"/>
    <property type="evidence" value="ECO:0007669"/>
    <property type="project" value="TreeGrafter"/>
</dbReference>
<dbReference type="GO" id="GO:0008360">
    <property type="term" value="P:regulation of cell shape"/>
    <property type="evidence" value="ECO:0007669"/>
    <property type="project" value="UniProtKB-UniRule"/>
</dbReference>
<dbReference type="PANTHER" id="PTHR30582">
    <property type="entry name" value="L,D-TRANSPEPTIDASE"/>
    <property type="match status" value="1"/>
</dbReference>
<feature type="compositionally biased region" description="Pro residues" evidence="7">
    <location>
        <begin position="224"/>
        <end position="251"/>
    </location>
</feature>
<accession>A0A6J4JWL7</accession>
<dbReference type="PROSITE" id="PS52029">
    <property type="entry name" value="LD_TPASE"/>
    <property type="match status" value="1"/>
</dbReference>
<evidence type="ECO:0000256" key="1">
    <source>
        <dbReference type="ARBA" id="ARBA00004752"/>
    </source>
</evidence>